<dbReference type="InterPro" id="IPR011234">
    <property type="entry name" value="Fumarylacetoacetase-like_C"/>
</dbReference>
<dbReference type="Proteomes" id="UP001323798">
    <property type="component" value="Chromosome"/>
</dbReference>
<evidence type="ECO:0000256" key="2">
    <source>
        <dbReference type="ARBA" id="ARBA00022723"/>
    </source>
</evidence>
<organism evidence="4 5">
    <name type="scientific">Microbacterium rhizosphaerae</name>
    <dbReference type="NCBI Taxonomy" id="1678237"/>
    <lineage>
        <taxon>Bacteria</taxon>
        <taxon>Bacillati</taxon>
        <taxon>Actinomycetota</taxon>
        <taxon>Actinomycetes</taxon>
        <taxon>Micrococcales</taxon>
        <taxon>Microbacteriaceae</taxon>
        <taxon>Microbacterium</taxon>
    </lineage>
</organism>
<name>A0ABZ0SJR2_9MICO</name>
<dbReference type="EMBL" id="CP139368">
    <property type="protein sequence ID" value="WPR89333.1"/>
    <property type="molecule type" value="Genomic_DNA"/>
</dbReference>
<evidence type="ECO:0000313" key="5">
    <source>
        <dbReference type="Proteomes" id="UP001323798"/>
    </source>
</evidence>
<gene>
    <name evidence="4" type="ORF">SM116_16455</name>
</gene>
<sequence length="308" mass="33139">MTLIDGSTSLRRCFPPNGGAPAAGAVTTDGDWRSLGCDLDELLRLRLSDIRAAVDEALARDFDPDCDLEAADVEAAQALPPASGQMEVWAAGVTYERSRDAREEESEVADVYAKVYDAARPELFFKSVPWKVVTDAAPVGIREDSALNVPEPEVAVLVNAFAEIVGFTICNDVSSRSIEGENPLYLPQAKVYWHSCAIAASVRPAWEVTAPDALDITAEIRRGGVPVWDARGTTAKMRRSFDDLVSYAFAADDFPDGMVLSTGTMLVPEMDVTLQEGDEVAITIAELGTLVNPVVVRGSRMTRADGQA</sequence>
<dbReference type="InterPro" id="IPR051121">
    <property type="entry name" value="FAH"/>
</dbReference>
<keyword evidence="5" id="KW-1185">Reference proteome</keyword>
<keyword evidence="4" id="KW-0378">Hydrolase</keyword>
<evidence type="ECO:0000313" key="4">
    <source>
        <dbReference type="EMBL" id="WPR89333.1"/>
    </source>
</evidence>
<dbReference type="Pfam" id="PF01557">
    <property type="entry name" value="FAA_hydrolase"/>
    <property type="match status" value="1"/>
</dbReference>
<dbReference type="RefSeq" id="WP_320942049.1">
    <property type="nucleotide sequence ID" value="NZ_BAABEU010000001.1"/>
</dbReference>
<evidence type="ECO:0000256" key="1">
    <source>
        <dbReference type="ARBA" id="ARBA00010211"/>
    </source>
</evidence>
<evidence type="ECO:0000259" key="3">
    <source>
        <dbReference type="Pfam" id="PF01557"/>
    </source>
</evidence>
<proteinExistence type="inferred from homology"/>
<dbReference type="GO" id="GO:0016740">
    <property type="term" value="F:transferase activity"/>
    <property type="evidence" value="ECO:0007669"/>
    <property type="project" value="UniProtKB-KW"/>
</dbReference>
<dbReference type="PANTHER" id="PTHR42796">
    <property type="entry name" value="FUMARYLACETOACETATE HYDROLASE DOMAIN-CONTAINING PROTEIN 2A-RELATED"/>
    <property type="match status" value="1"/>
</dbReference>
<protein>
    <submittedName>
        <fullName evidence="4">Fumarylacetoacetate hydrolase family protein</fullName>
    </submittedName>
</protein>
<comment type="similarity">
    <text evidence="1">Belongs to the FAH family.</text>
</comment>
<keyword evidence="2" id="KW-0479">Metal-binding</keyword>
<feature type="domain" description="Fumarylacetoacetase-like C-terminal" evidence="3">
    <location>
        <begin position="159"/>
        <end position="295"/>
    </location>
</feature>
<dbReference type="PANTHER" id="PTHR42796:SF7">
    <property type="entry name" value="2-DEHYDRO-3-DEOXY-D-ARABINONATE DEHYDRATASE"/>
    <property type="match status" value="1"/>
</dbReference>
<dbReference type="SUPFAM" id="SSF56529">
    <property type="entry name" value="FAH"/>
    <property type="match status" value="1"/>
</dbReference>
<accession>A0ABZ0SJR2</accession>
<reference evidence="4 5" key="1">
    <citation type="submission" date="2023-11" db="EMBL/GenBank/DDBJ databases">
        <title>Genome sequence of Microbacterium rhizosphaerae KACC 19337.</title>
        <authorList>
            <person name="Choi H."/>
            <person name="Kim S."/>
            <person name="Kim Y."/>
            <person name="Kwon S.-W."/>
            <person name="Heo J."/>
        </authorList>
    </citation>
    <scope>NUCLEOTIDE SEQUENCE [LARGE SCALE GENOMIC DNA]</scope>
    <source>
        <strain evidence="4 5">KACC 19337</strain>
    </source>
</reference>
<keyword evidence="4" id="KW-0808">Transferase</keyword>
<dbReference type="GO" id="GO:0016787">
    <property type="term" value="F:hydrolase activity"/>
    <property type="evidence" value="ECO:0007669"/>
    <property type="project" value="UniProtKB-KW"/>
</dbReference>
<dbReference type="InterPro" id="IPR036663">
    <property type="entry name" value="Fumarylacetoacetase_C_sf"/>
</dbReference>
<dbReference type="Gene3D" id="3.90.850.10">
    <property type="entry name" value="Fumarylacetoacetase-like, C-terminal domain"/>
    <property type="match status" value="1"/>
</dbReference>